<evidence type="ECO:0000313" key="3">
    <source>
        <dbReference type="Proteomes" id="UP000059188"/>
    </source>
</evidence>
<reference evidence="2 3" key="1">
    <citation type="submission" date="2014-11" db="EMBL/GenBank/DDBJ databases">
        <authorList>
            <person name="Wibberg Daniel"/>
        </authorList>
    </citation>
    <scope>NUCLEOTIDE SEQUENCE [LARGE SCALE GENOMIC DNA]</scope>
    <source>
        <strain evidence="2">Rhizoctonia solani AG1-IB 7/3/14</strain>
    </source>
</reference>
<evidence type="ECO:0000256" key="1">
    <source>
        <dbReference type="SAM" id="MobiDB-lite"/>
    </source>
</evidence>
<name>A0A0B7FML8_THACB</name>
<gene>
    <name evidence="2" type="ORF">RSOLAG1IB_08961</name>
</gene>
<feature type="compositionally biased region" description="Polar residues" evidence="1">
    <location>
        <begin position="1"/>
        <end position="17"/>
    </location>
</feature>
<sequence>MIDSSPMANTQQPSSCGIPTVELPVLPVPDESDKFGREGWLLAEPFTPRPITRAPGMLSRISIPSFLHRVIRIFC</sequence>
<organism evidence="2 3">
    <name type="scientific">Thanatephorus cucumeris (strain AG1-IB / isolate 7/3/14)</name>
    <name type="common">Lettuce bottom rot fungus</name>
    <name type="synonym">Rhizoctonia solani</name>
    <dbReference type="NCBI Taxonomy" id="1108050"/>
    <lineage>
        <taxon>Eukaryota</taxon>
        <taxon>Fungi</taxon>
        <taxon>Dikarya</taxon>
        <taxon>Basidiomycota</taxon>
        <taxon>Agaricomycotina</taxon>
        <taxon>Agaricomycetes</taxon>
        <taxon>Cantharellales</taxon>
        <taxon>Ceratobasidiaceae</taxon>
        <taxon>Rhizoctonia</taxon>
        <taxon>Rhizoctonia solani AG-1</taxon>
    </lineage>
</organism>
<feature type="region of interest" description="Disordered" evidence="1">
    <location>
        <begin position="1"/>
        <end position="21"/>
    </location>
</feature>
<dbReference type="Proteomes" id="UP000059188">
    <property type="component" value="Unassembled WGS sequence"/>
</dbReference>
<proteinExistence type="predicted"/>
<dbReference type="AlphaFoldDB" id="A0A0B7FML8"/>
<protein>
    <submittedName>
        <fullName evidence="2">Uncharacterized protein</fullName>
    </submittedName>
</protein>
<accession>A0A0B7FML8</accession>
<keyword evidence="3" id="KW-1185">Reference proteome</keyword>
<dbReference type="EMBL" id="LN679135">
    <property type="protein sequence ID" value="CEL58940.1"/>
    <property type="molecule type" value="Genomic_DNA"/>
</dbReference>
<evidence type="ECO:0000313" key="2">
    <source>
        <dbReference type="EMBL" id="CEL58940.1"/>
    </source>
</evidence>